<evidence type="ECO:0008006" key="3">
    <source>
        <dbReference type="Google" id="ProtNLM"/>
    </source>
</evidence>
<organism evidence="1 2">
    <name type="scientific">Symbiodinium pilosum</name>
    <name type="common">Dinoflagellate</name>
    <dbReference type="NCBI Taxonomy" id="2952"/>
    <lineage>
        <taxon>Eukaryota</taxon>
        <taxon>Sar</taxon>
        <taxon>Alveolata</taxon>
        <taxon>Dinophyceae</taxon>
        <taxon>Suessiales</taxon>
        <taxon>Symbiodiniaceae</taxon>
        <taxon>Symbiodinium</taxon>
    </lineage>
</organism>
<keyword evidence="2" id="KW-1185">Reference proteome</keyword>
<evidence type="ECO:0000313" key="1">
    <source>
        <dbReference type="EMBL" id="CAE7779509.1"/>
    </source>
</evidence>
<gene>
    <name evidence="1" type="ORF">SPIL2461_LOCUS23134</name>
</gene>
<name>A0A812YP06_SYMPI</name>
<dbReference type="OrthoDB" id="448719at2759"/>
<evidence type="ECO:0000313" key="2">
    <source>
        <dbReference type="Proteomes" id="UP000649617"/>
    </source>
</evidence>
<feature type="non-terminal residue" evidence="1">
    <location>
        <position position="1"/>
    </location>
</feature>
<sequence length="153" mass="16378">GAVPPSPAKQRYRPSGAIPAGVAASALASGKAAQLRPRGSSRTSCFAIRSVEALGAMTELLLRLRSSEPPIREEMLREESEKGLKAICAGLGLKRIGGSRAELLDRIEEALLKEDAFYEASSPVLRIIEVMGGLKDAGRAVEFLSEKYRVVDL</sequence>
<proteinExistence type="predicted"/>
<dbReference type="Proteomes" id="UP000649617">
    <property type="component" value="Unassembled WGS sequence"/>
</dbReference>
<reference evidence="1" key="1">
    <citation type="submission" date="2021-02" db="EMBL/GenBank/DDBJ databases">
        <authorList>
            <person name="Dougan E. K."/>
            <person name="Rhodes N."/>
            <person name="Thang M."/>
            <person name="Chan C."/>
        </authorList>
    </citation>
    <scope>NUCLEOTIDE SEQUENCE</scope>
</reference>
<dbReference type="EMBL" id="CAJNIZ010047983">
    <property type="protein sequence ID" value="CAE7779509.1"/>
    <property type="molecule type" value="Genomic_DNA"/>
</dbReference>
<protein>
    <recommendedName>
        <fullName evidence="3">SAP domain-containing protein</fullName>
    </recommendedName>
</protein>
<accession>A0A812YP06</accession>
<comment type="caution">
    <text evidence="1">The sequence shown here is derived from an EMBL/GenBank/DDBJ whole genome shotgun (WGS) entry which is preliminary data.</text>
</comment>
<feature type="non-terminal residue" evidence="1">
    <location>
        <position position="153"/>
    </location>
</feature>
<dbReference type="AlphaFoldDB" id="A0A812YP06"/>